<evidence type="ECO:0000259" key="5">
    <source>
        <dbReference type="Pfam" id="PF18891"/>
    </source>
</evidence>
<sequence length="475" mass="54491">MDMLTTFPELIPVNKQASIYTGYININNEDYRIHIELPERKTLEELQFSCDWKLQQLLHGYTAILKQRLRQCTSLCQYLLEVKSLVERQLEGRHLVKQGGNSQVCAQLLGEVEKLGWDRLVSIDSKFQTLELQCKDKKGRQHILKVTLSPQHPRLAPKCVVDLPGQFQVQWKSTSSLEWLYQQFELAVDMYQDFIDVMEELDKNTWILEPEKPVYSATYRRIAVSTNASLQISVDHRHPRMLPECRFLGADNAVVPLRESLNSNLHLWDEQKGLLENLQSLLGTELPSPATSNKEEFSVECGICYSYRLDTELPNEACSDARCGQPFHQTCLYEVSHQICQVKSPNLSLRGKSPNLSLRGKSPNLSRRGKSPNLSLRGKSPNLSLRGKSPNLSLRGKSPNLSLQANKSEDACEEKLVHQIQCTETGATQGTMYRNWYTSYNVQKLVHKVQCTETGSPDTMHRNWCYTSKRLYEWL</sequence>
<evidence type="ECO:0000256" key="1">
    <source>
        <dbReference type="SAM" id="MobiDB-lite"/>
    </source>
</evidence>
<dbReference type="Gene3D" id="3.10.110.20">
    <property type="entry name" value="RWD domain-like"/>
    <property type="match status" value="1"/>
</dbReference>
<evidence type="ECO:0000313" key="7">
    <source>
        <dbReference type="Proteomes" id="UP000242188"/>
    </source>
</evidence>
<gene>
    <name evidence="6" type="ORF">KP79_PYT10589</name>
</gene>
<feature type="region of interest" description="Disordered" evidence="1">
    <location>
        <begin position="351"/>
        <end position="401"/>
    </location>
</feature>
<dbReference type="Gene3D" id="3.30.40.10">
    <property type="entry name" value="Zinc/RING finger domain, C3HC4 (zinc finger)"/>
    <property type="match status" value="1"/>
</dbReference>
<dbReference type="EMBL" id="NEDP02076710">
    <property type="protein sequence ID" value="OWF35752.1"/>
    <property type="molecule type" value="Genomic_DNA"/>
</dbReference>
<dbReference type="InterPro" id="IPR019162">
    <property type="entry name" value="FancL_WD-rpt_cont_dom"/>
</dbReference>
<dbReference type="InterPro" id="IPR026850">
    <property type="entry name" value="FANCL_C"/>
</dbReference>
<dbReference type="InterPro" id="IPR043898">
    <property type="entry name" value="FANCL_d2"/>
</dbReference>
<evidence type="ECO:0000259" key="2">
    <source>
        <dbReference type="Pfam" id="PF09765"/>
    </source>
</evidence>
<evidence type="ECO:0000313" key="6">
    <source>
        <dbReference type="EMBL" id="OWF35752.1"/>
    </source>
</evidence>
<dbReference type="PANTHER" id="PTHR13206:SF0">
    <property type="entry name" value="E3 UBIQUITIN-PROTEIN LIGASE FANCL"/>
    <property type="match status" value="1"/>
</dbReference>
<dbReference type="Pfam" id="PF18890">
    <property type="entry name" value="FANCL_d2"/>
    <property type="match status" value="1"/>
</dbReference>
<feature type="domain" description="FANCL C-terminal" evidence="3">
    <location>
        <begin position="298"/>
        <end position="343"/>
    </location>
</feature>
<keyword evidence="7" id="KW-1185">Reference proteome</keyword>
<accession>A0A210PGY9</accession>
<reference evidence="6 7" key="1">
    <citation type="journal article" date="2017" name="Nat. Ecol. Evol.">
        <title>Scallop genome provides insights into evolution of bilaterian karyotype and development.</title>
        <authorList>
            <person name="Wang S."/>
            <person name="Zhang J."/>
            <person name="Jiao W."/>
            <person name="Li J."/>
            <person name="Xun X."/>
            <person name="Sun Y."/>
            <person name="Guo X."/>
            <person name="Huan P."/>
            <person name="Dong B."/>
            <person name="Zhang L."/>
            <person name="Hu X."/>
            <person name="Sun X."/>
            <person name="Wang J."/>
            <person name="Zhao C."/>
            <person name="Wang Y."/>
            <person name="Wang D."/>
            <person name="Huang X."/>
            <person name="Wang R."/>
            <person name="Lv J."/>
            <person name="Li Y."/>
            <person name="Zhang Z."/>
            <person name="Liu B."/>
            <person name="Lu W."/>
            <person name="Hui Y."/>
            <person name="Liang J."/>
            <person name="Zhou Z."/>
            <person name="Hou R."/>
            <person name="Li X."/>
            <person name="Liu Y."/>
            <person name="Li H."/>
            <person name="Ning X."/>
            <person name="Lin Y."/>
            <person name="Zhao L."/>
            <person name="Xing Q."/>
            <person name="Dou J."/>
            <person name="Li Y."/>
            <person name="Mao J."/>
            <person name="Guo H."/>
            <person name="Dou H."/>
            <person name="Li T."/>
            <person name="Mu C."/>
            <person name="Jiang W."/>
            <person name="Fu Q."/>
            <person name="Fu X."/>
            <person name="Miao Y."/>
            <person name="Liu J."/>
            <person name="Yu Q."/>
            <person name="Li R."/>
            <person name="Liao H."/>
            <person name="Li X."/>
            <person name="Kong Y."/>
            <person name="Jiang Z."/>
            <person name="Chourrout D."/>
            <person name="Li R."/>
            <person name="Bao Z."/>
        </authorList>
    </citation>
    <scope>NUCLEOTIDE SEQUENCE [LARGE SCALE GENOMIC DNA]</scope>
    <source>
        <strain evidence="6 7">PY_sf001</strain>
    </source>
</reference>
<dbReference type="Gene3D" id="3.10.110.10">
    <property type="entry name" value="Ubiquitin Conjugating Enzyme"/>
    <property type="match status" value="1"/>
</dbReference>
<dbReference type="CDD" id="cd23786">
    <property type="entry name" value="ELF_FANCL"/>
    <property type="match status" value="1"/>
</dbReference>
<dbReference type="GO" id="GO:0061630">
    <property type="term" value="F:ubiquitin protein ligase activity"/>
    <property type="evidence" value="ECO:0007669"/>
    <property type="project" value="TreeGrafter"/>
</dbReference>
<dbReference type="InterPro" id="IPR016135">
    <property type="entry name" value="UBQ-conjugating_enzyme/RWD"/>
</dbReference>
<proteinExistence type="predicted"/>
<feature type="domain" description="Fanconi anemia complex subunit FancL WD-repeat containing" evidence="2">
    <location>
        <begin position="3"/>
        <end position="87"/>
    </location>
</feature>
<dbReference type="GO" id="GO:0036297">
    <property type="term" value="P:interstrand cross-link repair"/>
    <property type="evidence" value="ECO:0007669"/>
    <property type="project" value="InterPro"/>
</dbReference>
<dbReference type="InterPro" id="IPR013083">
    <property type="entry name" value="Znf_RING/FYVE/PHD"/>
</dbReference>
<name>A0A210PGY9_MIZYE</name>
<dbReference type="CDD" id="cd23832">
    <property type="entry name" value="DRWD-C_FANCL"/>
    <property type="match status" value="1"/>
</dbReference>
<feature type="domain" description="FANCL UBC-like" evidence="5">
    <location>
        <begin position="193"/>
        <end position="289"/>
    </location>
</feature>
<dbReference type="GO" id="GO:0043240">
    <property type="term" value="C:Fanconi anaemia nuclear complex"/>
    <property type="evidence" value="ECO:0007669"/>
    <property type="project" value="InterPro"/>
</dbReference>
<protein>
    <submittedName>
        <fullName evidence="6">E3 ubiquitin-protein ligase FANCL</fullName>
    </submittedName>
</protein>
<dbReference type="Proteomes" id="UP000242188">
    <property type="component" value="Unassembled WGS sequence"/>
</dbReference>
<dbReference type="PANTHER" id="PTHR13206">
    <property type="entry name" value="UBIQUITIN LIGASE PROTEIN PHF9 FANCONI ANEMIA GROUP L PROTEIN"/>
    <property type="match status" value="1"/>
</dbReference>
<evidence type="ECO:0000259" key="4">
    <source>
        <dbReference type="Pfam" id="PF18890"/>
    </source>
</evidence>
<evidence type="ECO:0000259" key="3">
    <source>
        <dbReference type="Pfam" id="PF11793"/>
    </source>
</evidence>
<dbReference type="AlphaFoldDB" id="A0A210PGY9"/>
<dbReference type="SMART" id="SM01197">
    <property type="entry name" value="FANCL_C"/>
    <property type="match status" value="1"/>
</dbReference>
<dbReference type="OrthoDB" id="10263265at2759"/>
<dbReference type="InterPro" id="IPR043003">
    <property type="entry name" value="FANCL_d3_sf"/>
</dbReference>
<organism evidence="6 7">
    <name type="scientific">Mizuhopecten yessoensis</name>
    <name type="common">Japanese scallop</name>
    <name type="synonym">Patinopecten yessoensis</name>
    <dbReference type="NCBI Taxonomy" id="6573"/>
    <lineage>
        <taxon>Eukaryota</taxon>
        <taxon>Metazoa</taxon>
        <taxon>Spiralia</taxon>
        <taxon>Lophotrochozoa</taxon>
        <taxon>Mollusca</taxon>
        <taxon>Bivalvia</taxon>
        <taxon>Autobranchia</taxon>
        <taxon>Pteriomorphia</taxon>
        <taxon>Pectinida</taxon>
        <taxon>Pectinoidea</taxon>
        <taxon>Pectinidae</taxon>
        <taxon>Mizuhopecten</taxon>
    </lineage>
</organism>
<dbReference type="Pfam" id="PF09765">
    <property type="entry name" value="FANCL_d1"/>
    <property type="match status" value="1"/>
</dbReference>
<feature type="domain" description="FANCL UBC-like" evidence="4">
    <location>
        <begin position="104"/>
        <end position="191"/>
    </location>
</feature>
<dbReference type="Pfam" id="PF11793">
    <property type="entry name" value="FANCL_C"/>
    <property type="match status" value="1"/>
</dbReference>
<dbReference type="Pfam" id="PF18891">
    <property type="entry name" value="FANCL_d3"/>
    <property type="match status" value="1"/>
</dbReference>
<dbReference type="InterPro" id="IPR044037">
    <property type="entry name" value="FANCL_d3"/>
</dbReference>
<comment type="caution">
    <text evidence="6">The sequence shown here is derived from an EMBL/GenBank/DDBJ whole genome shotgun (WGS) entry which is preliminary data.</text>
</comment>
<dbReference type="CDD" id="cd23831">
    <property type="entry name" value="DRWD-N_FANCL"/>
    <property type="match status" value="1"/>
</dbReference>
<dbReference type="InterPro" id="IPR026848">
    <property type="entry name" value="Fancl"/>
</dbReference>
<dbReference type="STRING" id="6573.A0A210PGY9"/>
<dbReference type="GO" id="GO:0006513">
    <property type="term" value="P:protein monoubiquitination"/>
    <property type="evidence" value="ECO:0007669"/>
    <property type="project" value="TreeGrafter"/>
</dbReference>